<dbReference type="EMBL" id="CM029039">
    <property type="protein sequence ID" value="KAG2640840.1"/>
    <property type="molecule type" value="Genomic_DNA"/>
</dbReference>
<keyword evidence="3" id="KW-1185">Reference proteome</keyword>
<proteinExistence type="predicted"/>
<protein>
    <submittedName>
        <fullName evidence="2">Uncharacterized protein</fullName>
    </submittedName>
</protein>
<sequence>MVEHEAKVCTYEKRDKVSAIEGRSVRGAGAVNVRAAELAGVAGALARAEMAGIQAGGMAADASCLRRGRRGRWGGRLGSQGLLGRRYGNDPSVRVRRGRTPLARVAGAAGQSTAPEQ</sequence>
<accession>A0A8T0W0C4</accession>
<reference evidence="2" key="1">
    <citation type="submission" date="2020-05" db="EMBL/GenBank/DDBJ databases">
        <title>WGS assembly of Panicum virgatum.</title>
        <authorList>
            <person name="Lovell J.T."/>
            <person name="Jenkins J."/>
            <person name="Shu S."/>
            <person name="Juenger T.E."/>
            <person name="Schmutz J."/>
        </authorList>
    </citation>
    <scope>NUCLEOTIDE SEQUENCE</scope>
    <source>
        <strain evidence="2">AP13</strain>
    </source>
</reference>
<name>A0A8T0W0C4_PANVG</name>
<organism evidence="2 3">
    <name type="scientific">Panicum virgatum</name>
    <name type="common">Blackwell switchgrass</name>
    <dbReference type="NCBI Taxonomy" id="38727"/>
    <lineage>
        <taxon>Eukaryota</taxon>
        <taxon>Viridiplantae</taxon>
        <taxon>Streptophyta</taxon>
        <taxon>Embryophyta</taxon>
        <taxon>Tracheophyta</taxon>
        <taxon>Spermatophyta</taxon>
        <taxon>Magnoliopsida</taxon>
        <taxon>Liliopsida</taxon>
        <taxon>Poales</taxon>
        <taxon>Poaceae</taxon>
        <taxon>PACMAD clade</taxon>
        <taxon>Panicoideae</taxon>
        <taxon>Panicodae</taxon>
        <taxon>Paniceae</taxon>
        <taxon>Panicinae</taxon>
        <taxon>Panicum</taxon>
        <taxon>Panicum sect. Hiantes</taxon>
    </lineage>
</organism>
<feature type="region of interest" description="Disordered" evidence="1">
    <location>
        <begin position="88"/>
        <end position="117"/>
    </location>
</feature>
<evidence type="ECO:0000313" key="2">
    <source>
        <dbReference type="EMBL" id="KAG2640840.1"/>
    </source>
</evidence>
<evidence type="ECO:0000313" key="3">
    <source>
        <dbReference type="Proteomes" id="UP000823388"/>
    </source>
</evidence>
<dbReference type="Proteomes" id="UP000823388">
    <property type="component" value="Chromosome 2K"/>
</dbReference>
<dbReference type="AlphaFoldDB" id="A0A8T0W0C4"/>
<gene>
    <name evidence="2" type="ORF">PVAP13_2KG122600</name>
</gene>
<comment type="caution">
    <text evidence="2">The sequence shown here is derived from an EMBL/GenBank/DDBJ whole genome shotgun (WGS) entry which is preliminary data.</text>
</comment>
<evidence type="ECO:0000256" key="1">
    <source>
        <dbReference type="SAM" id="MobiDB-lite"/>
    </source>
</evidence>